<sequence>MTHSHHAISARSAGHLACERCGAVFPLSQEGQPCTRCDHNLRSRDMRSMQKVWAWWLVGVMCYIPANLEPMLRTRTLVHTSEDTIVAGAIALMHHGDYGVAAIILIASVGIPVAKFAAVAYLALSVRGVGKMAPGRRQHLYELVEYIGRWSMIDVFVVAILSALVQLNVAASISPGPAALTFALSVIFTMLAAQSFDSRLIWDTLGDDVQNDAPDADLQKKERP</sequence>
<feature type="transmembrane region" description="Helical" evidence="7">
    <location>
        <begin position="173"/>
        <end position="193"/>
    </location>
</feature>
<dbReference type="PANTHER" id="PTHR30462:SF3">
    <property type="entry name" value="INTERMEMBRANE TRANSPORT PROTEIN PQIA"/>
    <property type="match status" value="1"/>
</dbReference>
<comment type="caution">
    <text evidence="8">The sequence shown here is derived from an EMBL/GenBank/DDBJ whole genome shotgun (WGS) entry which is preliminary data.</text>
</comment>
<feature type="transmembrane region" description="Helical" evidence="7">
    <location>
        <begin position="100"/>
        <end position="126"/>
    </location>
</feature>
<dbReference type="AlphaFoldDB" id="A0A2T0X5H1"/>
<feature type="transmembrane region" description="Helical" evidence="7">
    <location>
        <begin position="147"/>
        <end position="167"/>
    </location>
</feature>
<comment type="subcellular location">
    <subcellularLocation>
        <location evidence="1">Cell inner membrane</location>
    </subcellularLocation>
</comment>
<dbReference type="Proteomes" id="UP000238392">
    <property type="component" value="Unassembled WGS sequence"/>
</dbReference>
<keyword evidence="6 7" id="KW-0472">Membrane</keyword>
<dbReference type="InterPro" id="IPR051800">
    <property type="entry name" value="PqiA-PqiB_transport"/>
</dbReference>
<protein>
    <submittedName>
        <fullName evidence="8">Paraquat-inducible protein A</fullName>
    </submittedName>
</protein>
<keyword evidence="4 7" id="KW-0812">Transmembrane</keyword>
<gene>
    <name evidence="8" type="ORF">CLV74_101319</name>
</gene>
<evidence type="ECO:0000256" key="5">
    <source>
        <dbReference type="ARBA" id="ARBA00022989"/>
    </source>
</evidence>
<reference evidence="8 9" key="1">
    <citation type="submission" date="2018-03" db="EMBL/GenBank/DDBJ databases">
        <title>Genomic Encyclopedia of Archaeal and Bacterial Type Strains, Phase II (KMG-II): from individual species to whole genera.</title>
        <authorList>
            <person name="Goeker M."/>
        </authorList>
    </citation>
    <scope>NUCLEOTIDE SEQUENCE [LARGE SCALE GENOMIC DNA]</scope>
    <source>
        <strain evidence="8 9">DSM 100212</strain>
    </source>
</reference>
<dbReference type="GO" id="GO:0005886">
    <property type="term" value="C:plasma membrane"/>
    <property type="evidence" value="ECO:0007669"/>
    <property type="project" value="UniProtKB-SubCell"/>
</dbReference>
<dbReference type="OrthoDB" id="9800207at2"/>
<evidence type="ECO:0000256" key="7">
    <source>
        <dbReference type="SAM" id="Phobius"/>
    </source>
</evidence>
<evidence type="ECO:0000256" key="3">
    <source>
        <dbReference type="ARBA" id="ARBA00022519"/>
    </source>
</evidence>
<name>A0A2T0X5H1_9RHOB</name>
<feature type="transmembrane region" description="Helical" evidence="7">
    <location>
        <begin position="52"/>
        <end position="68"/>
    </location>
</feature>
<accession>A0A2T0X5H1</accession>
<keyword evidence="2" id="KW-1003">Cell membrane</keyword>
<dbReference type="PANTHER" id="PTHR30462">
    <property type="entry name" value="INTERMEMBRANE TRANSPORT PROTEIN PQIB-RELATED"/>
    <property type="match status" value="1"/>
</dbReference>
<evidence type="ECO:0000313" key="8">
    <source>
        <dbReference type="EMBL" id="PRY94183.1"/>
    </source>
</evidence>
<evidence type="ECO:0000256" key="2">
    <source>
        <dbReference type="ARBA" id="ARBA00022475"/>
    </source>
</evidence>
<evidence type="ECO:0000313" key="9">
    <source>
        <dbReference type="Proteomes" id="UP000238392"/>
    </source>
</evidence>
<keyword evidence="5 7" id="KW-1133">Transmembrane helix</keyword>
<dbReference type="EMBL" id="PVTQ01000001">
    <property type="protein sequence ID" value="PRY94183.1"/>
    <property type="molecule type" value="Genomic_DNA"/>
</dbReference>
<evidence type="ECO:0000256" key="6">
    <source>
        <dbReference type="ARBA" id="ARBA00023136"/>
    </source>
</evidence>
<dbReference type="InterPro" id="IPR007498">
    <property type="entry name" value="PqiA-like"/>
</dbReference>
<keyword evidence="9" id="KW-1185">Reference proteome</keyword>
<dbReference type="RefSeq" id="WP_106262447.1">
    <property type="nucleotide sequence ID" value="NZ_PVTQ01000001.1"/>
</dbReference>
<evidence type="ECO:0000256" key="1">
    <source>
        <dbReference type="ARBA" id="ARBA00004533"/>
    </source>
</evidence>
<dbReference type="Pfam" id="PF04403">
    <property type="entry name" value="PqiA"/>
    <property type="match status" value="1"/>
</dbReference>
<organism evidence="8 9">
    <name type="scientific">Donghicola tyrosinivorans</name>
    <dbReference type="NCBI Taxonomy" id="1652492"/>
    <lineage>
        <taxon>Bacteria</taxon>
        <taxon>Pseudomonadati</taxon>
        <taxon>Pseudomonadota</taxon>
        <taxon>Alphaproteobacteria</taxon>
        <taxon>Rhodobacterales</taxon>
        <taxon>Roseobacteraceae</taxon>
        <taxon>Donghicola</taxon>
    </lineage>
</organism>
<keyword evidence="3" id="KW-0997">Cell inner membrane</keyword>
<proteinExistence type="predicted"/>
<evidence type="ECO:0000256" key="4">
    <source>
        <dbReference type="ARBA" id="ARBA00022692"/>
    </source>
</evidence>